<accession>A0ABV5CMP4</accession>
<evidence type="ECO:0000313" key="3">
    <source>
        <dbReference type="EMBL" id="MFB6393284.1"/>
    </source>
</evidence>
<comment type="caution">
    <text evidence="3">The sequence shown here is derived from an EMBL/GenBank/DDBJ whole genome shotgun (WGS) entry which is preliminary data.</text>
</comment>
<reference evidence="3 4" key="1">
    <citation type="submission" date="2024-04" db="EMBL/GenBank/DDBJ databases">
        <title>Polymorphospora sp. isolated from Baiyangdian Lake in Xiong'an New Area.</title>
        <authorList>
            <person name="Zhang X."/>
            <person name="Liu J."/>
        </authorList>
    </citation>
    <scope>NUCLEOTIDE SEQUENCE [LARGE SCALE GENOMIC DNA]</scope>
    <source>
        <strain evidence="3 4">2-325</strain>
    </source>
</reference>
<dbReference type="SUPFAM" id="SSF54637">
    <property type="entry name" value="Thioesterase/thiol ester dehydrase-isomerase"/>
    <property type="match status" value="1"/>
</dbReference>
<evidence type="ECO:0000313" key="4">
    <source>
        <dbReference type="Proteomes" id="UP001582793"/>
    </source>
</evidence>
<organism evidence="3 4">
    <name type="scientific">Polymorphospora lycopeni</name>
    <dbReference type="NCBI Taxonomy" id="3140240"/>
    <lineage>
        <taxon>Bacteria</taxon>
        <taxon>Bacillati</taxon>
        <taxon>Actinomycetota</taxon>
        <taxon>Actinomycetes</taxon>
        <taxon>Micromonosporales</taxon>
        <taxon>Micromonosporaceae</taxon>
        <taxon>Polymorphospora</taxon>
    </lineage>
</organism>
<dbReference type="InterPro" id="IPR052741">
    <property type="entry name" value="Mitochondrial_HTD2"/>
</dbReference>
<proteinExistence type="predicted"/>
<keyword evidence="4" id="KW-1185">Reference proteome</keyword>
<dbReference type="PANTHER" id="PTHR28152:SF1">
    <property type="entry name" value="HYDROXYACYL-THIOESTER DEHYDRATASE TYPE 2, MITOCHONDRIAL"/>
    <property type="match status" value="1"/>
</dbReference>
<protein>
    <submittedName>
        <fullName evidence="3">MaoC family dehydratase N-terminal domain-containing protein</fullName>
    </submittedName>
</protein>
<sequence length="298" mass="32405">MTGPDPAAPGFAAGIEAWRPPDMHEHDTITAGPAAGFAALLDQPSPVRADGDLLPPLWHWFYFPVHHPQAALGPDGHPRDTGFMPPVDYGRRLFGGGRMWTYGGLRCGDEVQRRTSVAAARTRTGRSGEMLIVTLRSELSVAGELRLAEEREVVYLADPRGARPEGSDPNRPVPGQVVPAEPEPTWRLSIPPDPVLLFRFSALTHNTHRIHYDRSYATDVEGQPGLLVHGPLLALLLLELPRRHEVPVTSFDWRVRRPVFDHETIECRGDRSGDSARLSASAGGGGDRVSGQATLAGG</sequence>
<feature type="domain" description="FAS1-like dehydratase" evidence="2">
    <location>
        <begin position="30"/>
        <end position="143"/>
    </location>
</feature>
<dbReference type="Pfam" id="PF13452">
    <property type="entry name" value="FAS1_DH_region"/>
    <property type="match status" value="1"/>
</dbReference>
<evidence type="ECO:0000256" key="1">
    <source>
        <dbReference type="SAM" id="MobiDB-lite"/>
    </source>
</evidence>
<name>A0ABV5CMP4_9ACTN</name>
<evidence type="ECO:0000259" key="2">
    <source>
        <dbReference type="Pfam" id="PF13452"/>
    </source>
</evidence>
<dbReference type="RefSeq" id="WP_375733839.1">
    <property type="nucleotide sequence ID" value="NZ_JBCGDC010000019.1"/>
</dbReference>
<dbReference type="Proteomes" id="UP001582793">
    <property type="component" value="Unassembled WGS sequence"/>
</dbReference>
<dbReference type="InterPro" id="IPR029069">
    <property type="entry name" value="HotDog_dom_sf"/>
</dbReference>
<feature type="region of interest" description="Disordered" evidence="1">
    <location>
        <begin position="269"/>
        <end position="298"/>
    </location>
</feature>
<dbReference type="InterPro" id="IPR039569">
    <property type="entry name" value="FAS1-like_DH_region"/>
</dbReference>
<gene>
    <name evidence="3" type="ORF">AAFH96_09210</name>
</gene>
<dbReference type="PANTHER" id="PTHR28152">
    <property type="entry name" value="HYDROXYACYL-THIOESTER DEHYDRATASE TYPE 2, MITOCHONDRIAL"/>
    <property type="match status" value="1"/>
</dbReference>
<dbReference type="EMBL" id="JBCGDC010000019">
    <property type="protein sequence ID" value="MFB6393284.1"/>
    <property type="molecule type" value="Genomic_DNA"/>
</dbReference>
<dbReference type="Gene3D" id="3.10.129.10">
    <property type="entry name" value="Hotdog Thioesterase"/>
    <property type="match status" value="2"/>
</dbReference>